<dbReference type="Pfam" id="PF01026">
    <property type="entry name" value="TatD_DNase"/>
    <property type="match status" value="1"/>
</dbReference>
<evidence type="ECO:0000256" key="5">
    <source>
        <dbReference type="PIRSR" id="PIRSR005902-1"/>
    </source>
</evidence>
<name>A0A8B9SC92_APTOW</name>
<dbReference type="Ensembl" id="ENSAOWT00000023146.1">
    <property type="protein sequence ID" value="ENSAOWP00000020421.1"/>
    <property type="gene ID" value="ENSAOWG00000013827.1"/>
</dbReference>
<reference evidence="6" key="1">
    <citation type="submission" date="2025-08" db="UniProtKB">
        <authorList>
            <consortium name="Ensembl"/>
        </authorList>
    </citation>
    <scope>IDENTIFICATION</scope>
</reference>
<dbReference type="SUPFAM" id="SSF51556">
    <property type="entry name" value="Metallo-dependent hydrolases"/>
    <property type="match status" value="1"/>
</dbReference>
<dbReference type="Proteomes" id="UP000694424">
    <property type="component" value="Unplaced"/>
</dbReference>
<keyword evidence="3" id="KW-0378">Hydrolase</keyword>
<keyword evidence="7" id="KW-1185">Reference proteome</keyword>
<evidence type="ECO:0000313" key="7">
    <source>
        <dbReference type="Proteomes" id="UP000694424"/>
    </source>
</evidence>
<proteinExistence type="inferred from homology"/>
<dbReference type="InterPro" id="IPR001130">
    <property type="entry name" value="TatD-like"/>
</dbReference>
<feature type="binding site" evidence="5">
    <location>
        <position position="154"/>
    </location>
    <ligand>
        <name>a divalent metal cation</name>
        <dbReference type="ChEBI" id="CHEBI:60240"/>
        <label>2</label>
    </ligand>
</feature>
<protein>
    <submittedName>
        <fullName evidence="6">Uncharacterized protein</fullName>
    </submittedName>
</protein>
<accession>A0A8B9SC92</accession>
<evidence type="ECO:0000256" key="3">
    <source>
        <dbReference type="ARBA" id="ARBA00022801"/>
    </source>
</evidence>
<keyword evidence="2 5" id="KW-0479">Metal-binding</keyword>
<comment type="similarity">
    <text evidence="1">Belongs to the metallo-dependent hydrolases superfamily. TatD-type hydrolase family.</text>
</comment>
<dbReference type="GO" id="GO:0016788">
    <property type="term" value="F:hydrolase activity, acting on ester bonds"/>
    <property type="evidence" value="ECO:0007669"/>
    <property type="project" value="InterPro"/>
</dbReference>
<reference evidence="6" key="2">
    <citation type="submission" date="2025-09" db="UniProtKB">
        <authorList>
            <consortium name="Ensembl"/>
        </authorList>
    </citation>
    <scope>IDENTIFICATION</scope>
</reference>
<comment type="function">
    <text evidence="4">Exhibits 3'-exonuclease activities and apurinic/apyrimidinic (AP) endonuclease (in vitro). Show preferential AP endonuclease activity on double-stranded DNA substrates and 3'- exonuclease activity on single-stranded DNA.</text>
</comment>
<feature type="binding site" evidence="5">
    <location>
        <position position="177"/>
    </location>
    <ligand>
        <name>a divalent metal cation</name>
        <dbReference type="ChEBI" id="CHEBI:60240"/>
        <label>2</label>
    </ligand>
</feature>
<evidence type="ECO:0000256" key="4">
    <source>
        <dbReference type="ARBA" id="ARBA00093287"/>
    </source>
</evidence>
<evidence type="ECO:0000256" key="2">
    <source>
        <dbReference type="ARBA" id="ARBA00022723"/>
    </source>
</evidence>
<evidence type="ECO:0000313" key="6">
    <source>
        <dbReference type="Ensembl" id="ENSAOWP00000020421.1"/>
    </source>
</evidence>
<dbReference type="PANTHER" id="PTHR46317:SF3">
    <property type="entry name" value="DEOXYRIBONUCLEASE TATDN3-RELATED"/>
    <property type="match status" value="1"/>
</dbReference>
<dbReference type="CDD" id="cd01310">
    <property type="entry name" value="TatD_DNAse"/>
    <property type="match status" value="1"/>
</dbReference>
<feature type="binding site" evidence="5">
    <location>
        <position position="114"/>
    </location>
    <ligand>
        <name>a divalent metal cation</name>
        <dbReference type="ChEBI" id="CHEBI:60240"/>
        <label>1</label>
    </ligand>
</feature>
<dbReference type="Gene3D" id="3.20.20.140">
    <property type="entry name" value="Metal-dependent hydrolases"/>
    <property type="match status" value="1"/>
</dbReference>
<dbReference type="AlphaFoldDB" id="A0A8B9SC92"/>
<sequence length="281" mass="31434">MPLATTFPLDVTSSRTDCPLSDTLCLFLLQDVHDVIEKSRKAGVQAFVSVTEQENEFEKVIGLAERYPSSVVPCFGVHPIRSGAEGWHSATVQDLESALPLFEKYKDKLVAIREVGLDFTPWLVPTPQQREEQQRVLALQLAIEKRLDLPVNVHSRSAGRQTIAFLKKEGVQDVLLHNFAGRPSVALEGVQASYYFSFPPAVARQDQRAKLIKQIPLENICLETNSPSLGPNKEERNEPEKIRIVCQYIAALKGVSVERVCEVTTKNALKLFPKVKDCLKE</sequence>
<evidence type="ECO:0000256" key="1">
    <source>
        <dbReference type="ARBA" id="ARBA00009275"/>
    </source>
</evidence>
<organism evidence="6 7">
    <name type="scientific">Apteryx owenii</name>
    <name type="common">Little spotted kiwi</name>
    <dbReference type="NCBI Taxonomy" id="8824"/>
    <lineage>
        <taxon>Eukaryota</taxon>
        <taxon>Metazoa</taxon>
        <taxon>Chordata</taxon>
        <taxon>Craniata</taxon>
        <taxon>Vertebrata</taxon>
        <taxon>Euteleostomi</taxon>
        <taxon>Archelosauria</taxon>
        <taxon>Archosauria</taxon>
        <taxon>Dinosauria</taxon>
        <taxon>Saurischia</taxon>
        <taxon>Theropoda</taxon>
        <taxon>Coelurosauria</taxon>
        <taxon>Aves</taxon>
        <taxon>Palaeognathae</taxon>
        <taxon>Apterygiformes</taxon>
        <taxon>Apterygidae</taxon>
        <taxon>Apteryx</taxon>
    </lineage>
</organism>
<dbReference type="InterPro" id="IPR032466">
    <property type="entry name" value="Metal_Hydrolase"/>
</dbReference>
<dbReference type="PIRSF" id="PIRSF005902">
    <property type="entry name" value="DNase_TatD"/>
    <property type="match status" value="1"/>
</dbReference>
<dbReference type="GO" id="GO:0046872">
    <property type="term" value="F:metal ion binding"/>
    <property type="evidence" value="ECO:0007669"/>
    <property type="project" value="UniProtKB-KW"/>
</dbReference>
<dbReference type="PANTHER" id="PTHR46317">
    <property type="entry name" value="HYDROLASE OF PHP SUPERFAMILY-RELATED PROTEIN"/>
    <property type="match status" value="1"/>
</dbReference>